<evidence type="ECO:0000256" key="4">
    <source>
        <dbReference type="ARBA" id="ARBA00022496"/>
    </source>
</evidence>
<keyword evidence="3 12" id="KW-1134">Transmembrane beta strand</keyword>
<evidence type="ECO:0000256" key="1">
    <source>
        <dbReference type="ARBA" id="ARBA00004571"/>
    </source>
</evidence>
<name>A0A242NXL4_9GAMM</name>
<keyword evidence="8" id="KW-0406">Ion transport</keyword>
<dbReference type="SUPFAM" id="SSF56935">
    <property type="entry name" value="Porins"/>
    <property type="match status" value="1"/>
</dbReference>
<keyword evidence="2 12" id="KW-0813">Transport</keyword>
<comment type="caution">
    <text evidence="18">The sequence shown here is derived from an EMBL/GenBank/DDBJ whole genome shotgun (WGS) entry which is preliminary data.</text>
</comment>
<evidence type="ECO:0000256" key="7">
    <source>
        <dbReference type="ARBA" id="ARBA00023004"/>
    </source>
</evidence>
<evidence type="ECO:0000256" key="10">
    <source>
        <dbReference type="ARBA" id="ARBA00023136"/>
    </source>
</evidence>
<dbReference type="PANTHER" id="PTHR32552:SF81">
    <property type="entry name" value="TONB-DEPENDENT OUTER MEMBRANE RECEPTOR"/>
    <property type="match status" value="1"/>
</dbReference>
<evidence type="ECO:0000256" key="12">
    <source>
        <dbReference type="PROSITE-ProRule" id="PRU01360"/>
    </source>
</evidence>
<gene>
    <name evidence="18" type="ORF">B6D06_00810</name>
</gene>
<dbReference type="InterPro" id="IPR012910">
    <property type="entry name" value="Plug_dom"/>
</dbReference>
<evidence type="ECO:0000259" key="16">
    <source>
        <dbReference type="Pfam" id="PF00593"/>
    </source>
</evidence>
<keyword evidence="9 14" id="KW-0798">TonB box</keyword>
<evidence type="ECO:0000256" key="14">
    <source>
        <dbReference type="RuleBase" id="RU003357"/>
    </source>
</evidence>
<evidence type="ECO:0000256" key="5">
    <source>
        <dbReference type="ARBA" id="ARBA00022692"/>
    </source>
</evidence>
<organism evidence="18 19">
    <name type="scientific">Gilliamella apis</name>
    <dbReference type="NCBI Taxonomy" id="1970738"/>
    <lineage>
        <taxon>Bacteria</taxon>
        <taxon>Pseudomonadati</taxon>
        <taxon>Pseudomonadota</taxon>
        <taxon>Gammaproteobacteria</taxon>
        <taxon>Orbales</taxon>
        <taxon>Orbaceae</taxon>
        <taxon>Gilliamella</taxon>
    </lineage>
</organism>
<feature type="domain" description="TonB-dependent receptor plug" evidence="17">
    <location>
        <begin position="53"/>
        <end position="165"/>
    </location>
</feature>
<evidence type="ECO:0000256" key="3">
    <source>
        <dbReference type="ARBA" id="ARBA00022452"/>
    </source>
</evidence>
<feature type="chain" id="PRO_5012964261" evidence="15">
    <location>
        <begin position="26"/>
        <end position="668"/>
    </location>
</feature>
<proteinExistence type="inferred from homology"/>
<feature type="signal peptide" evidence="15">
    <location>
        <begin position="1"/>
        <end position="25"/>
    </location>
</feature>
<evidence type="ECO:0000256" key="6">
    <source>
        <dbReference type="ARBA" id="ARBA00022729"/>
    </source>
</evidence>
<dbReference type="PANTHER" id="PTHR32552">
    <property type="entry name" value="FERRICHROME IRON RECEPTOR-RELATED"/>
    <property type="match status" value="1"/>
</dbReference>
<keyword evidence="5 12" id="KW-0812">Transmembrane</keyword>
<evidence type="ECO:0000256" key="9">
    <source>
        <dbReference type="ARBA" id="ARBA00023077"/>
    </source>
</evidence>
<keyword evidence="6 15" id="KW-0732">Signal</keyword>
<dbReference type="AlphaFoldDB" id="A0A242NXL4"/>
<reference evidence="18 19" key="1">
    <citation type="submission" date="2017-03" db="EMBL/GenBank/DDBJ databases">
        <title>Comparative genomics of honeybee gut symbionts reveal geographically distinct and subgroup specific antibiotic resistance.</title>
        <authorList>
            <person name="Ludvigsen J."/>
            <person name="Porcellato D."/>
            <person name="Labee-Lund T.M."/>
            <person name="Amdam G.V."/>
            <person name="Rudi K."/>
        </authorList>
    </citation>
    <scope>NUCLEOTIDE SEQUENCE [LARGE SCALE GENOMIC DNA]</scope>
    <source>
        <strain evidence="18 19">A-4-12</strain>
    </source>
</reference>
<evidence type="ECO:0000256" key="11">
    <source>
        <dbReference type="ARBA" id="ARBA00023237"/>
    </source>
</evidence>
<feature type="domain" description="TonB-dependent receptor-like beta-barrel" evidence="16">
    <location>
        <begin position="262"/>
        <end position="634"/>
    </location>
</feature>
<feature type="short sequence motif" description="TonB C-terminal box" evidence="13">
    <location>
        <begin position="651"/>
        <end position="668"/>
    </location>
</feature>
<comment type="subcellular location">
    <subcellularLocation>
        <location evidence="1 12">Cell outer membrane</location>
        <topology evidence="1 12">Multi-pass membrane protein</topology>
    </subcellularLocation>
</comment>
<comment type="similarity">
    <text evidence="12 14">Belongs to the TonB-dependent receptor family.</text>
</comment>
<evidence type="ECO:0000256" key="2">
    <source>
        <dbReference type="ARBA" id="ARBA00022448"/>
    </source>
</evidence>
<evidence type="ECO:0000256" key="15">
    <source>
        <dbReference type="SAM" id="SignalP"/>
    </source>
</evidence>
<dbReference type="Proteomes" id="UP000194968">
    <property type="component" value="Unassembled WGS sequence"/>
</dbReference>
<dbReference type="Pfam" id="PF00593">
    <property type="entry name" value="TonB_dep_Rec_b-barrel"/>
    <property type="match status" value="1"/>
</dbReference>
<dbReference type="PROSITE" id="PS01156">
    <property type="entry name" value="TONB_DEPENDENT_REC_2"/>
    <property type="match status" value="1"/>
</dbReference>
<dbReference type="InterPro" id="IPR039426">
    <property type="entry name" value="TonB-dep_rcpt-like"/>
</dbReference>
<evidence type="ECO:0000256" key="13">
    <source>
        <dbReference type="PROSITE-ProRule" id="PRU10144"/>
    </source>
</evidence>
<dbReference type="PROSITE" id="PS52016">
    <property type="entry name" value="TONB_DEPENDENT_REC_3"/>
    <property type="match status" value="1"/>
</dbReference>
<evidence type="ECO:0000259" key="17">
    <source>
        <dbReference type="Pfam" id="PF07715"/>
    </source>
</evidence>
<keyword evidence="18" id="KW-0675">Receptor</keyword>
<dbReference type="GO" id="GO:0006826">
    <property type="term" value="P:iron ion transport"/>
    <property type="evidence" value="ECO:0007669"/>
    <property type="project" value="UniProtKB-KW"/>
</dbReference>
<dbReference type="InterPro" id="IPR010917">
    <property type="entry name" value="TonB_rcpt_CS"/>
</dbReference>
<keyword evidence="11 12" id="KW-0998">Cell outer membrane</keyword>
<keyword evidence="7" id="KW-0408">Iron</keyword>
<dbReference type="RefSeq" id="WP_086319861.1">
    <property type="nucleotide sequence ID" value="NZ_NASK01000056.1"/>
</dbReference>
<dbReference type="Gene3D" id="2.40.170.20">
    <property type="entry name" value="TonB-dependent receptor, beta-barrel domain"/>
    <property type="match status" value="1"/>
</dbReference>
<keyword evidence="4" id="KW-0410">Iron transport</keyword>
<dbReference type="InterPro" id="IPR000531">
    <property type="entry name" value="Beta-barrel_TonB"/>
</dbReference>
<evidence type="ECO:0000313" key="18">
    <source>
        <dbReference type="EMBL" id="OTQ53539.1"/>
    </source>
</evidence>
<dbReference type="GO" id="GO:0009279">
    <property type="term" value="C:cell outer membrane"/>
    <property type="evidence" value="ECO:0007669"/>
    <property type="project" value="UniProtKB-SubCell"/>
</dbReference>
<dbReference type="EMBL" id="NASK01000056">
    <property type="protein sequence ID" value="OTQ53539.1"/>
    <property type="molecule type" value="Genomic_DNA"/>
</dbReference>
<evidence type="ECO:0000256" key="8">
    <source>
        <dbReference type="ARBA" id="ARBA00023065"/>
    </source>
</evidence>
<protein>
    <submittedName>
        <fullName evidence="18">TonB-dependent siderophore receptor</fullName>
    </submittedName>
</protein>
<sequence length="668" mass="76097">MKSLKSKLSLFSLCMISGYSAVSMANETSNKKETQQPDDIIIVVGERVDRSEVETGSSVNIITNKELERRPDLYSLNQVLKETPNIIDTGLGNELPTIRGIEGSNSPGSMAFFTGARPRFNVSIDGRTSNYNELAYGNKSLWDMKQIEVYRGPQSYAQGRNAIAGSVVMQSNDPVNEYESAVKFDYGNQNRRQYAAMLSGPVLKDELLLRLSMDRQERQSSEHLADYYPAGNSRKFEATTVRAKLYWLPSTLPDFYSRYTFSHIDSRAPQGEFKPRNKSETYRAVFQVRSASNIWDIGYQINDALEFENKVIYSNYIQDRYALSSGGPARVEGHEVQVEPILRFNSGDYRGLVGLFYYNSPQDESVLLLKKNNYHDKTETKAIYGEVTFNPLAYIEVNMSARYEQEDHKRNGGKLFVVNYKSKEKEFLPKLDVAYLFNDAHRIGVKVARGYNPGGAGISFIPPFATYEYDTEYVWSYELYHRWISPNKRLKLSTNLFYNDYKNLQLPYYNIFGSPVIDNADKAVTYGVEFNLNWQATNDLNLFAGVGLLKTKIKEFSGNPNYKNNKLSRSPGYTFNMGSYYTLPAGFEIGANLNYTDSYYSSVSNSKDSKTNGYSQANAYITYNFKHGNIKLYTENAFNSDKKTKIIDGGYTTYQQPRMVGISTELRF</sequence>
<dbReference type="InterPro" id="IPR036942">
    <property type="entry name" value="Beta-barrel_TonB_sf"/>
</dbReference>
<keyword evidence="10 12" id="KW-0472">Membrane</keyword>
<dbReference type="OrthoDB" id="127311at2"/>
<evidence type="ECO:0000313" key="19">
    <source>
        <dbReference type="Proteomes" id="UP000194968"/>
    </source>
</evidence>
<accession>A0A242NXL4</accession>
<dbReference type="Pfam" id="PF07715">
    <property type="entry name" value="Plug"/>
    <property type="match status" value="1"/>
</dbReference>